<evidence type="ECO:0000313" key="2">
    <source>
        <dbReference type="EMBL" id="MCX2719515.1"/>
    </source>
</evidence>
<dbReference type="Proteomes" id="UP001207116">
    <property type="component" value="Unassembled WGS sequence"/>
</dbReference>
<dbReference type="EMBL" id="JAPFQP010000002">
    <property type="protein sequence ID" value="MCX2719515.1"/>
    <property type="molecule type" value="Genomic_DNA"/>
</dbReference>
<evidence type="ECO:0000313" key="3">
    <source>
        <dbReference type="Proteomes" id="UP001207116"/>
    </source>
</evidence>
<gene>
    <name evidence="2" type="ORF">OO016_07875</name>
</gene>
<dbReference type="InterPro" id="IPR034660">
    <property type="entry name" value="DinB/YfiT-like"/>
</dbReference>
<protein>
    <submittedName>
        <fullName evidence="2">DinB family protein</fullName>
    </submittedName>
</protein>
<dbReference type="InterPro" id="IPR024775">
    <property type="entry name" value="DinB-like"/>
</dbReference>
<feature type="domain" description="DinB-like" evidence="1">
    <location>
        <begin position="31"/>
        <end position="166"/>
    </location>
</feature>
<dbReference type="Pfam" id="PF12867">
    <property type="entry name" value="DinB_2"/>
    <property type="match status" value="1"/>
</dbReference>
<organism evidence="2 3">
    <name type="scientific">Lentiprolixibacter aurantiacus</name>
    <dbReference type="NCBI Taxonomy" id="2993939"/>
    <lineage>
        <taxon>Bacteria</taxon>
        <taxon>Pseudomonadati</taxon>
        <taxon>Bacteroidota</taxon>
        <taxon>Flavobacteriia</taxon>
        <taxon>Flavobacteriales</taxon>
        <taxon>Flavobacteriaceae</taxon>
        <taxon>Lentiprolixibacter</taxon>
    </lineage>
</organism>
<dbReference type="AlphaFoldDB" id="A0AAE3MKK5"/>
<reference evidence="2" key="1">
    <citation type="submission" date="2022-11" db="EMBL/GenBank/DDBJ databases">
        <title>The characterization of three novel Bacteroidetes species and genomic analysis of their roles in tidal elemental geochemical cycles.</title>
        <authorList>
            <person name="Ma K.-J."/>
        </authorList>
    </citation>
    <scope>NUCLEOTIDE SEQUENCE</scope>
    <source>
        <strain evidence="2">M415</strain>
    </source>
</reference>
<accession>A0AAE3MKK5</accession>
<dbReference type="Gene3D" id="1.20.120.450">
    <property type="entry name" value="dinb family like domain"/>
    <property type="match status" value="1"/>
</dbReference>
<evidence type="ECO:0000259" key="1">
    <source>
        <dbReference type="Pfam" id="PF12867"/>
    </source>
</evidence>
<dbReference type="SUPFAM" id="SSF109854">
    <property type="entry name" value="DinB/YfiT-like putative metalloenzymes"/>
    <property type="match status" value="1"/>
</dbReference>
<dbReference type="RefSeq" id="WP_266012195.1">
    <property type="nucleotide sequence ID" value="NZ_JAPFQP010000002.1"/>
</dbReference>
<name>A0AAE3MKK5_9FLAO</name>
<comment type="caution">
    <text evidence="2">The sequence shown here is derived from an EMBL/GenBank/DDBJ whole genome shotgun (WGS) entry which is preliminary data.</text>
</comment>
<proteinExistence type="predicted"/>
<keyword evidence="3" id="KW-1185">Reference proteome</keyword>
<sequence length="171" mass="20071">MRSTALRSDEYHHYYQPYIDVLGDVELMEMLQKQYVNFPQFLASIPQEKLHYAYATDKWTIAEVLMHIIDSERIFQYRALRFARNDQTPLPGFEQDDYIPYSGAEKASKESLVQQYQAVRQNTIALFSTFDDETLMRSGEASGVKMSVRALGFCCCGHQKHHRNIIRERYL</sequence>